<gene>
    <name evidence="3" type="ORF">NERG_02499</name>
</gene>
<feature type="transmembrane region" description="Helical" evidence="2">
    <location>
        <begin position="18"/>
        <end position="35"/>
    </location>
</feature>
<feature type="region of interest" description="Disordered" evidence="1">
    <location>
        <begin position="41"/>
        <end position="63"/>
    </location>
</feature>
<proteinExistence type="predicted"/>
<feature type="compositionally biased region" description="Polar residues" evidence="1">
    <location>
        <begin position="43"/>
        <end position="58"/>
    </location>
</feature>
<evidence type="ECO:0000256" key="1">
    <source>
        <dbReference type="SAM" id="MobiDB-lite"/>
    </source>
</evidence>
<keyword evidence="2" id="KW-0472">Membrane</keyword>
<evidence type="ECO:0000313" key="3">
    <source>
        <dbReference type="EMBL" id="EHY64422.1"/>
    </source>
</evidence>
<keyword evidence="2" id="KW-0812">Transmembrane</keyword>
<organism evidence="3">
    <name type="scientific">Nematocida ausubeli (strain ATCC PRA-371 / ERTm2)</name>
    <name type="common">Nematode killer fungus</name>
    <dbReference type="NCBI Taxonomy" id="1913371"/>
    <lineage>
        <taxon>Eukaryota</taxon>
        <taxon>Fungi</taxon>
        <taxon>Fungi incertae sedis</taxon>
        <taxon>Microsporidia</taxon>
        <taxon>Nematocida</taxon>
    </lineage>
</organism>
<protein>
    <submittedName>
        <fullName evidence="3">Uncharacterized protein</fullName>
    </submittedName>
</protein>
<accession>H8ZFX8</accession>
<dbReference type="EMBL" id="JH604642">
    <property type="protein sequence ID" value="EHY64422.1"/>
    <property type="molecule type" value="Genomic_DNA"/>
</dbReference>
<name>H8ZFX8_NEMA1</name>
<dbReference type="Proteomes" id="UP000005622">
    <property type="component" value="Unassembled WGS sequence"/>
</dbReference>
<evidence type="ECO:0000256" key="2">
    <source>
        <dbReference type="SAM" id="Phobius"/>
    </source>
</evidence>
<sequence>MSDACTNYLIISNSLNTLGIYVLLIAFIYIAVEYLRRTEDPPLSNTSASSQEENSNVESAPDGEKLSNNILKIELIDIMDGLDKEDNAKSSSTEDGVKQNGKIKSTQLTLKKSIEPCFETLSPSAVKRRKTFGWHQTKPIVLQAASNKDVSTRKSKRTVFLIAEALEVSQKDTKHLAK</sequence>
<reference evidence="3" key="1">
    <citation type="submission" date="2011-03" db="EMBL/GenBank/DDBJ databases">
        <title>The Genome Sequence of Nematocida sp1 strain ERTm2.</title>
        <authorList>
            <consortium name="The Broad Institute Genome Sequencing Platform"/>
            <consortium name="The Broad Institute Genome Sequencing Center for Infectious Disease"/>
            <person name="Cuomo C."/>
            <person name="Troemel E."/>
            <person name="Young S.K."/>
            <person name="Zeng Q."/>
            <person name="Gargeya S."/>
            <person name="Fitzgerald M."/>
            <person name="Haas B."/>
            <person name="Abouelleil A."/>
            <person name="Alvarado L."/>
            <person name="Arachchi H.M."/>
            <person name="Berlin A."/>
            <person name="Brown A."/>
            <person name="Chapman S.B."/>
            <person name="Chen Z."/>
            <person name="Dunbar C."/>
            <person name="Freedman E."/>
            <person name="Gearin G."/>
            <person name="Gellesch M."/>
            <person name="Goldberg J."/>
            <person name="Griggs A."/>
            <person name="Gujja S."/>
            <person name="Heilman E.R."/>
            <person name="Heiman D."/>
            <person name="Howarth C."/>
            <person name="Larson L."/>
            <person name="Lui A."/>
            <person name="MacDonald P.J.P."/>
            <person name="Mehta T."/>
            <person name="Montmayeur A."/>
            <person name="Murphy C."/>
            <person name="Neiman D."/>
            <person name="Pearson M."/>
            <person name="Priest M."/>
            <person name="Roberts A."/>
            <person name="Saif S."/>
            <person name="Shea T."/>
            <person name="Shenoy N."/>
            <person name="Sisk P."/>
            <person name="Stolte C."/>
            <person name="Sykes S."/>
            <person name="White J."/>
            <person name="Yandava C."/>
            <person name="Wortman J."/>
            <person name="Nusbaum C."/>
            <person name="Birren B."/>
        </authorList>
    </citation>
    <scope>NUCLEOTIDE SEQUENCE</scope>
    <source>
        <strain evidence="3">ERTm2</strain>
    </source>
</reference>
<keyword evidence="2" id="KW-1133">Transmembrane helix</keyword>
<dbReference type="HOGENOM" id="CLU_129426_0_0_1"/>
<dbReference type="AlphaFoldDB" id="H8ZFX8"/>